<dbReference type="GO" id="GO:0016747">
    <property type="term" value="F:acyltransferase activity, transferring groups other than amino-acyl groups"/>
    <property type="evidence" value="ECO:0007669"/>
    <property type="project" value="InterPro"/>
</dbReference>
<sequence>MNGLRITDLDEADLEAVLVLNNAAVPATSPLDLPGLTGLWLMASYALGVHVDGHEGVAGFCLNLDPGADYNSLNYRWFSERYESFTYLDRIVVHPDLRNRGIGARIYADLEQRIAGRVPWLFCEVNVKPMNEASLRFHHRIGFAEVGRQDTEGGTKTVSLLAKHLS</sequence>
<accession>A0A6J7P2G2</accession>
<protein>
    <submittedName>
        <fullName evidence="2">Unannotated protein</fullName>
    </submittedName>
</protein>
<dbReference type="InterPro" id="IPR016890">
    <property type="entry name" value="UCP028520"/>
</dbReference>
<evidence type="ECO:0000313" key="2">
    <source>
        <dbReference type="EMBL" id="CAB4999108.1"/>
    </source>
</evidence>
<dbReference type="AlphaFoldDB" id="A0A6J7P2G2"/>
<dbReference type="InterPro" id="IPR016181">
    <property type="entry name" value="Acyl_CoA_acyltransferase"/>
</dbReference>
<dbReference type="CDD" id="cd04301">
    <property type="entry name" value="NAT_SF"/>
    <property type="match status" value="1"/>
</dbReference>
<organism evidence="2">
    <name type="scientific">freshwater metagenome</name>
    <dbReference type="NCBI Taxonomy" id="449393"/>
    <lineage>
        <taxon>unclassified sequences</taxon>
        <taxon>metagenomes</taxon>
        <taxon>ecological metagenomes</taxon>
    </lineage>
</organism>
<dbReference type="InterPro" id="IPR000182">
    <property type="entry name" value="GNAT_dom"/>
</dbReference>
<dbReference type="SUPFAM" id="SSF55729">
    <property type="entry name" value="Acyl-CoA N-acyltransferases (Nat)"/>
    <property type="match status" value="1"/>
</dbReference>
<gene>
    <name evidence="2" type="ORF">UFOPK3954_01631</name>
</gene>
<evidence type="ECO:0000259" key="1">
    <source>
        <dbReference type="PROSITE" id="PS51186"/>
    </source>
</evidence>
<proteinExistence type="predicted"/>
<reference evidence="2" key="1">
    <citation type="submission" date="2020-05" db="EMBL/GenBank/DDBJ databases">
        <authorList>
            <person name="Chiriac C."/>
            <person name="Salcher M."/>
            <person name="Ghai R."/>
            <person name="Kavagutti S V."/>
        </authorList>
    </citation>
    <scope>NUCLEOTIDE SEQUENCE</scope>
</reference>
<dbReference type="PIRSF" id="PIRSF028520">
    <property type="entry name" value="UCP028520"/>
    <property type="match status" value="1"/>
</dbReference>
<dbReference type="EMBL" id="CAFBON010000183">
    <property type="protein sequence ID" value="CAB4999108.1"/>
    <property type="molecule type" value="Genomic_DNA"/>
</dbReference>
<dbReference type="Gene3D" id="3.40.630.30">
    <property type="match status" value="1"/>
</dbReference>
<dbReference type="PROSITE" id="PS51186">
    <property type="entry name" value="GNAT"/>
    <property type="match status" value="1"/>
</dbReference>
<name>A0A6J7P2G2_9ZZZZ</name>
<feature type="domain" description="N-acetyltransferase" evidence="1">
    <location>
        <begin position="4"/>
        <end position="166"/>
    </location>
</feature>
<dbReference type="Pfam" id="PF00583">
    <property type="entry name" value="Acetyltransf_1"/>
    <property type="match status" value="1"/>
</dbReference>